<proteinExistence type="predicted"/>
<comment type="caution">
    <text evidence="1">The sequence shown here is derived from an EMBL/GenBank/DDBJ whole genome shotgun (WGS) entry which is preliminary data.</text>
</comment>
<name>A0ACB8AC54_9AGAM</name>
<evidence type="ECO:0000313" key="1">
    <source>
        <dbReference type="EMBL" id="KAH7910895.1"/>
    </source>
</evidence>
<keyword evidence="2" id="KW-1185">Reference proteome</keyword>
<evidence type="ECO:0000313" key="2">
    <source>
        <dbReference type="Proteomes" id="UP000790377"/>
    </source>
</evidence>
<dbReference type="EMBL" id="MU267696">
    <property type="protein sequence ID" value="KAH7910895.1"/>
    <property type="molecule type" value="Genomic_DNA"/>
</dbReference>
<organism evidence="1 2">
    <name type="scientific">Hygrophoropsis aurantiaca</name>
    <dbReference type="NCBI Taxonomy" id="72124"/>
    <lineage>
        <taxon>Eukaryota</taxon>
        <taxon>Fungi</taxon>
        <taxon>Dikarya</taxon>
        <taxon>Basidiomycota</taxon>
        <taxon>Agaricomycotina</taxon>
        <taxon>Agaricomycetes</taxon>
        <taxon>Agaricomycetidae</taxon>
        <taxon>Boletales</taxon>
        <taxon>Coniophorineae</taxon>
        <taxon>Hygrophoropsidaceae</taxon>
        <taxon>Hygrophoropsis</taxon>
    </lineage>
</organism>
<dbReference type="Proteomes" id="UP000790377">
    <property type="component" value="Unassembled WGS sequence"/>
</dbReference>
<accession>A0ACB8AC54</accession>
<sequence>MNKHLLKWIYPSLWLIRVYFAMCGAAYIHPDEHMQNAEVSAGVLGYYTHQTWEWNPSFPVRSIIPPFITTATPMLFLNLILSDRIHPAQLFYAGRLLFLALSMLLDYILIRLIAMPDARRLGLLLLASSHVVLTFQVRPFSNSIESVLVASSLALLRRVVSVLPESADKRPMRALCGLAVLFVAGTFARPTFLVFASPIAWQVVRWSIKTATLSEQGNALLQLTSWLQLVVLPFVTAIFTSACFISIDSAYFRGDIRALVVTPLNFLLYNFSPENLAGHGLHPRWLHLFVNIPILIGPWIMWFVLHTIYQFLLSSDLKGVHQKDVATQTIDRTIIYMAISSISILSIQPHQELRFITPLFLPIIVLVSNSGQIVRVGKVFWLLWIISNSALAVMFGILHQGGVVPSLLHLHDKLMSISSSQPVHIIYWKTYMPPRYLLGIHNQDYSPGQIHLTDLAGAPRDGLFNAVTSAPWKNTCVITPIAMHSTLPDSITKCTTLGHRVFPHLDLDHISESVQAGWRDGLTLGVYDVDTGCVESIDQFQ</sequence>
<reference evidence="1" key="1">
    <citation type="journal article" date="2021" name="New Phytol.">
        <title>Evolutionary innovations through gain and loss of genes in the ectomycorrhizal Boletales.</title>
        <authorList>
            <person name="Wu G."/>
            <person name="Miyauchi S."/>
            <person name="Morin E."/>
            <person name="Kuo A."/>
            <person name="Drula E."/>
            <person name="Varga T."/>
            <person name="Kohler A."/>
            <person name="Feng B."/>
            <person name="Cao Y."/>
            <person name="Lipzen A."/>
            <person name="Daum C."/>
            <person name="Hundley H."/>
            <person name="Pangilinan J."/>
            <person name="Johnson J."/>
            <person name="Barry K."/>
            <person name="LaButti K."/>
            <person name="Ng V."/>
            <person name="Ahrendt S."/>
            <person name="Min B."/>
            <person name="Choi I.G."/>
            <person name="Park H."/>
            <person name="Plett J.M."/>
            <person name="Magnuson J."/>
            <person name="Spatafora J.W."/>
            <person name="Nagy L.G."/>
            <person name="Henrissat B."/>
            <person name="Grigoriev I.V."/>
            <person name="Yang Z.L."/>
            <person name="Xu J."/>
            <person name="Martin F.M."/>
        </authorList>
    </citation>
    <scope>NUCLEOTIDE SEQUENCE</scope>
    <source>
        <strain evidence="1">ATCC 28755</strain>
    </source>
</reference>
<protein>
    <submittedName>
        <fullName evidence="1">Glycosyltransferase family 22 protein</fullName>
    </submittedName>
</protein>
<gene>
    <name evidence="1" type="ORF">BJ138DRAFT_1151839</name>
</gene>